<dbReference type="NCBIfam" id="TIGR02530">
    <property type="entry name" value="flg_new"/>
    <property type="match status" value="1"/>
</dbReference>
<dbReference type="EMBL" id="FNGO01000008">
    <property type="protein sequence ID" value="SDL73815.1"/>
    <property type="molecule type" value="Genomic_DNA"/>
</dbReference>
<feature type="compositionally biased region" description="Polar residues" evidence="1">
    <location>
        <begin position="9"/>
        <end position="23"/>
    </location>
</feature>
<evidence type="ECO:0000256" key="1">
    <source>
        <dbReference type="SAM" id="MobiDB-lite"/>
    </source>
</evidence>
<keyword evidence="2" id="KW-0282">Flagellum</keyword>
<organism evidence="2 3">
    <name type="scientific">Halarsenatibacter silvermanii</name>
    <dbReference type="NCBI Taxonomy" id="321763"/>
    <lineage>
        <taxon>Bacteria</taxon>
        <taxon>Bacillati</taxon>
        <taxon>Bacillota</taxon>
        <taxon>Clostridia</taxon>
        <taxon>Halanaerobiales</taxon>
        <taxon>Halarsenatibacteraceae</taxon>
        <taxon>Halarsenatibacter</taxon>
    </lineage>
</organism>
<dbReference type="Proteomes" id="UP000199476">
    <property type="component" value="Unassembled WGS sequence"/>
</dbReference>
<dbReference type="AlphaFoldDB" id="A0A1G9MJJ9"/>
<feature type="region of interest" description="Disordered" evidence="1">
    <location>
        <begin position="1"/>
        <end position="34"/>
    </location>
</feature>
<proteinExistence type="predicted"/>
<keyword evidence="3" id="KW-1185">Reference proteome</keyword>
<keyword evidence="2" id="KW-0966">Cell projection</keyword>
<evidence type="ECO:0000313" key="2">
    <source>
        <dbReference type="EMBL" id="SDL73815.1"/>
    </source>
</evidence>
<gene>
    <name evidence="2" type="ORF">SAMN04488692_10873</name>
</gene>
<name>A0A1G9MJJ9_9FIRM</name>
<reference evidence="2 3" key="1">
    <citation type="submission" date="2016-10" db="EMBL/GenBank/DDBJ databases">
        <authorList>
            <person name="de Groot N.N."/>
        </authorList>
    </citation>
    <scope>NUCLEOTIDE SEQUENCE [LARGE SCALE GENOMIC DNA]</scope>
    <source>
        <strain evidence="2 3">SLAS-1</strain>
    </source>
</reference>
<evidence type="ECO:0000313" key="3">
    <source>
        <dbReference type="Proteomes" id="UP000199476"/>
    </source>
</evidence>
<keyword evidence="2" id="KW-0969">Cilium</keyword>
<dbReference type="RefSeq" id="WP_234985521.1">
    <property type="nucleotide sequence ID" value="NZ_FNGO01000008.1"/>
</dbReference>
<dbReference type="InterPro" id="IPR013367">
    <property type="entry name" value="Flagellar_put"/>
</dbReference>
<protein>
    <submittedName>
        <fullName evidence="2">Flagellar operon protein</fullName>
    </submittedName>
</protein>
<sequence>MDDRMMVNQPIQRPGSAQPTRQDQTGREVEDSQADFGEILEKRLEEKDDIEFSRHARERLESRGINITPRTLNRLQEGLEKAADKGAQESLIMVDDTAYIVSVENKTVITAVDEANVRENVFTDIDSAVLM</sequence>
<dbReference type="STRING" id="321763.SAMN04488692_10873"/>
<dbReference type="Pfam" id="PF12611">
    <property type="entry name" value="Flagellar_put"/>
    <property type="match status" value="1"/>
</dbReference>
<accession>A0A1G9MJJ9</accession>